<dbReference type="Proteomes" id="UP000824469">
    <property type="component" value="Unassembled WGS sequence"/>
</dbReference>
<sequence length="297" mass="34202">SSGLGKLKRPHHYEDALFKELEETSNYLAMVKQSDKYMIQPLMFQLIKPRIFWHEDVRVKIMVVTCIAEVTRVTAPNFPYSVDTMRDILEHMVRSFQGLWNVTRPYYSKRVKILETMAKVKSCVLMLDLGCNELILYMFEVFFGVIHDNHSEKVMVAIQSIMSVVIDGYDNIPQHLLNVLKEELRQEATCISHMLEKGVMNQIKVKTYMATKSLEKEMGMDPQGTSSLMHNNELFVSNTCIKCEGTKKSDAKVMDYLEFDLAHEDEEVDDEHGNFGSALKKDVSHFVDSIVSSHQCE</sequence>
<keyword evidence="3" id="KW-0498">Mitosis</keyword>
<keyword evidence="5" id="KW-0131">Cell cycle</keyword>
<evidence type="ECO:0000256" key="2">
    <source>
        <dbReference type="ARBA" id="ARBA00022618"/>
    </source>
</evidence>
<dbReference type="GO" id="GO:0051301">
    <property type="term" value="P:cell division"/>
    <property type="evidence" value="ECO:0007669"/>
    <property type="project" value="UniProtKB-KW"/>
</dbReference>
<accession>A0AA38GBF6</accession>
<organism evidence="6 7">
    <name type="scientific">Taxus chinensis</name>
    <name type="common">Chinese yew</name>
    <name type="synonym">Taxus wallichiana var. chinensis</name>
    <dbReference type="NCBI Taxonomy" id="29808"/>
    <lineage>
        <taxon>Eukaryota</taxon>
        <taxon>Viridiplantae</taxon>
        <taxon>Streptophyta</taxon>
        <taxon>Embryophyta</taxon>
        <taxon>Tracheophyta</taxon>
        <taxon>Spermatophyta</taxon>
        <taxon>Pinopsida</taxon>
        <taxon>Pinidae</taxon>
        <taxon>Conifers II</taxon>
        <taxon>Cupressales</taxon>
        <taxon>Taxaceae</taxon>
        <taxon>Taxus</taxon>
    </lineage>
</organism>
<dbReference type="AlphaFoldDB" id="A0AA38GBF6"/>
<evidence type="ECO:0000256" key="4">
    <source>
        <dbReference type="ARBA" id="ARBA00023242"/>
    </source>
</evidence>
<dbReference type="InterPro" id="IPR016024">
    <property type="entry name" value="ARM-type_fold"/>
</dbReference>
<comment type="subcellular location">
    <subcellularLocation>
        <location evidence="1">Nucleus</location>
    </subcellularLocation>
</comment>
<dbReference type="PANTHER" id="PTHR12663:SF0">
    <property type="entry name" value="PRECOCIOUS DISSOCIATION OF SISTERS 5, ISOFORM A"/>
    <property type="match status" value="1"/>
</dbReference>
<name>A0AA38GBF6_TAXCH</name>
<dbReference type="GO" id="GO:0005634">
    <property type="term" value="C:nucleus"/>
    <property type="evidence" value="ECO:0007669"/>
    <property type="project" value="UniProtKB-SubCell"/>
</dbReference>
<feature type="non-terminal residue" evidence="6">
    <location>
        <position position="297"/>
    </location>
</feature>
<dbReference type="GO" id="GO:0000785">
    <property type="term" value="C:chromatin"/>
    <property type="evidence" value="ECO:0007669"/>
    <property type="project" value="TreeGrafter"/>
</dbReference>
<evidence type="ECO:0000256" key="3">
    <source>
        <dbReference type="ARBA" id="ARBA00022776"/>
    </source>
</evidence>
<evidence type="ECO:0000313" key="6">
    <source>
        <dbReference type="EMBL" id="KAH9318718.1"/>
    </source>
</evidence>
<dbReference type="InterPro" id="IPR039776">
    <property type="entry name" value="Pds5"/>
</dbReference>
<reference evidence="6 7" key="1">
    <citation type="journal article" date="2021" name="Nat. Plants">
        <title>The Taxus genome provides insights into paclitaxel biosynthesis.</title>
        <authorList>
            <person name="Xiong X."/>
            <person name="Gou J."/>
            <person name="Liao Q."/>
            <person name="Li Y."/>
            <person name="Zhou Q."/>
            <person name="Bi G."/>
            <person name="Li C."/>
            <person name="Du R."/>
            <person name="Wang X."/>
            <person name="Sun T."/>
            <person name="Guo L."/>
            <person name="Liang H."/>
            <person name="Lu P."/>
            <person name="Wu Y."/>
            <person name="Zhang Z."/>
            <person name="Ro D.K."/>
            <person name="Shang Y."/>
            <person name="Huang S."/>
            <person name="Yan J."/>
        </authorList>
    </citation>
    <scope>NUCLEOTIDE SEQUENCE [LARGE SCALE GENOMIC DNA]</scope>
    <source>
        <strain evidence="6">Ta-2019</strain>
    </source>
</reference>
<dbReference type="EMBL" id="JAHRHJ020000004">
    <property type="protein sequence ID" value="KAH9318718.1"/>
    <property type="molecule type" value="Genomic_DNA"/>
</dbReference>
<dbReference type="SUPFAM" id="SSF48371">
    <property type="entry name" value="ARM repeat"/>
    <property type="match status" value="1"/>
</dbReference>
<keyword evidence="2" id="KW-0132">Cell division</keyword>
<keyword evidence="7" id="KW-1185">Reference proteome</keyword>
<proteinExistence type="predicted"/>
<evidence type="ECO:0000256" key="1">
    <source>
        <dbReference type="ARBA" id="ARBA00004123"/>
    </source>
</evidence>
<gene>
    <name evidence="6" type="ORF">KI387_020487</name>
</gene>
<dbReference type="GO" id="GO:0007064">
    <property type="term" value="P:mitotic sister chromatid cohesion"/>
    <property type="evidence" value="ECO:0007669"/>
    <property type="project" value="InterPro"/>
</dbReference>
<evidence type="ECO:0000313" key="7">
    <source>
        <dbReference type="Proteomes" id="UP000824469"/>
    </source>
</evidence>
<dbReference type="Pfam" id="PF20168">
    <property type="entry name" value="PDS5"/>
    <property type="match status" value="1"/>
</dbReference>
<protein>
    <submittedName>
        <fullName evidence="6">Uncharacterized protein</fullName>
    </submittedName>
</protein>
<comment type="caution">
    <text evidence="6">The sequence shown here is derived from an EMBL/GenBank/DDBJ whole genome shotgun (WGS) entry which is preliminary data.</text>
</comment>
<dbReference type="GO" id="GO:0006281">
    <property type="term" value="P:DNA repair"/>
    <property type="evidence" value="ECO:0007669"/>
    <property type="project" value="TreeGrafter"/>
</dbReference>
<dbReference type="PANTHER" id="PTHR12663">
    <property type="entry name" value="ANDROGEN INDUCED INHIBITOR OF PROLIFERATION AS3 / PDS5-RELATED"/>
    <property type="match status" value="1"/>
</dbReference>
<dbReference type="GO" id="GO:0035825">
    <property type="term" value="P:homologous recombination"/>
    <property type="evidence" value="ECO:0007669"/>
    <property type="project" value="UniProtKB-ARBA"/>
</dbReference>
<evidence type="ECO:0000256" key="5">
    <source>
        <dbReference type="ARBA" id="ARBA00023306"/>
    </source>
</evidence>
<feature type="non-terminal residue" evidence="6">
    <location>
        <position position="1"/>
    </location>
</feature>
<keyword evidence="4" id="KW-0539">Nucleus</keyword>